<dbReference type="RefSeq" id="WP_095444120.1">
    <property type="nucleotide sequence ID" value="NZ_CP022603.1"/>
</dbReference>
<dbReference type="InterPro" id="IPR050723">
    <property type="entry name" value="CFA/CMAS"/>
</dbReference>
<dbReference type="InterPro" id="IPR029063">
    <property type="entry name" value="SAM-dependent_MTases_sf"/>
</dbReference>
<reference evidence="7 8" key="1">
    <citation type="submission" date="2017-07" db="EMBL/GenBank/DDBJ databases">
        <title>Phylogenetic study on the rhizospheric bacterium Ochrobactrum sp. A44.</title>
        <authorList>
            <person name="Krzyzanowska D.M."/>
            <person name="Ossowicki A."/>
            <person name="Rajewska M."/>
            <person name="Maciag T."/>
            <person name="Kaczynski Z."/>
            <person name="Czerwicka M."/>
            <person name="Jafra S."/>
        </authorList>
    </citation>
    <scope>NUCLEOTIDE SEQUENCE [LARGE SCALE GENOMIC DNA]</scope>
    <source>
        <strain evidence="7 8">A44</strain>
    </source>
</reference>
<dbReference type="KEGG" id="och:CES85_3862"/>
<dbReference type="Proteomes" id="UP000215256">
    <property type="component" value="Chromosome 2"/>
</dbReference>
<name>A0A248U8J2_9HYPH</name>
<gene>
    <name evidence="7" type="ORF">CES85_3862</name>
</gene>
<keyword evidence="5" id="KW-0443">Lipid metabolism</keyword>
<proteinExistence type="inferred from homology"/>
<keyword evidence="2 7" id="KW-0489">Methyltransferase</keyword>
<dbReference type="CDD" id="cd02440">
    <property type="entry name" value="AdoMet_MTases"/>
    <property type="match status" value="1"/>
</dbReference>
<dbReference type="GO" id="GO:0008610">
    <property type="term" value="P:lipid biosynthetic process"/>
    <property type="evidence" value="ECO:0007669"/>
    <property type="project" value="InterPro"/>
</dbReference>
<dbReference type="GO" id="GO:0032259">
    <property type="term" value="P:methylation"/>
    <property type="evidence" value="ECO:0007669"/>
    <property type="project" value="UniProtKB-KW"/>
</dbReference>
<dbReference type="GO" id="GO:0008168">
    <property type="term" value="F:methyltransferase activity"/>
    <property type="evidence" value="ECO:0007669"/>
    <property type="project" value="UniProtKB-KW"/>
</dbReference>
<evidence type="ECO:0000256" key="6">
    <source>
        <dbReference type="PIRSR" id="PIRSR003085-1"/>
    </source>
</evidence>
<evidence type="ECO:0000256" key="5">
    <source>
        <dbReference type="ARBA" id="ARBA00023098"/>
    </source>
</evidence>
<protein>
    <submittedName>
        <fullName evidence="7">Methyltransferase domain protein</fullName>
    </submittedName>
</protein>
<dbReference type="Gene3D" id="3.40.50.150">
    <property type="entry name" value="Vaccinia Virus protein VP39"/>
    <property type="match status" value="1"/>
</dbReference>
<organism evidence="7 8">
    <name type="scientific">Ochrobactrum quorumnocens</name>
    <dbReference type="NCBI Taxonomy" id="271865"/>
    <lineage>
        <taxon>Bacteria</taxon>
        <taxon>Pseudomonadati</taxon>
        <taxon>Pseudomonadota</taxon>
        <taxon>Alphaproteobacteria</taxon>
        <taxon>Hyphomicrobiales</taxon>
        <taxon>Brucellaceae</taxon>
        <taxon>Brucella/Ochrobactrum group</taxon>
        <taxon>Ochrobactrum</taxon>
    </lineage>
</organism>
<keyword evidence="3 7" id="KW-0808">Transferase</keyword>
<dbReference type="SUPFAM" id="SSF53335">
    <property type="entry name" value="S-adenosyl-L-methionine-dependent methyltransferases"/>
    <property type="match status" value="1"/>
</dbReference>
<dbReference type="InterPro" id="IPR003333">
    <property type="entry name" value="CMAS"/>
</dbReference>
<keyword evidence="4" id="KW-0949">S-adenosyl-L-methionine</keyword>
<dbReference type="OrthoDB" id="9782855at2"/>
<evidence type="ECO:0000256" key="1">
    <source>
        <dbReference type="ARBA" id="ARBA00010815"/>
    </source>
</evidence>
<accession>A0A248U8J2</accession>
<comment type="similarity">
    <text evidence="1">Belongs to the CFA/CMAS family.</text>
</comment>
<evidence type="ECO:0000313" key="8">
    <source>
        <dbReference type="Proteomes" id="UP000215256"/>
    </source>
</evidence>
<evidence type="ECO:0000313" key="7">
    <source>
        <dbReference type="EMBL" id="ASV83087.1"/>
    </source>
</evidence>
<dbReference type="Pfam" id="PF02353">
    <property type="entry name" value="CMAS"/>
    <property type="match status" value="1"/>
</dbReference>
<evidence type="ECO:0000256" key="3">
    <source>
        <dbReference type="ARBA" id="ARBA00022679"/>
    </source>
</evidence>
<dbReference type="EMBL" id="CP022603">
    <property type="protein sequence ID" value="ASV83087.1"/>
    <property type="molecule type" value="Genomic_DNA"/>
</dbReference>
<dbReference type="PIRSF" id="PIRSF003085">
    <property type="entry name" value="CMAS"/>
    <property type="match status" value="1"/>
</dbReference>
<dbReference type="PANTHER" id="PTHR43667">
    <property type="entry name" value="CYCLOPROPANE-FATTY-ACYL-PHOSPHOLIPID SYNTHASE"/>
    <property type="match status" value="1"/>
</dbReference>
<evidence type="ECO:0000256" key="4">
    <source>
        <dbReference type="ARBA" id="ARBA00022691"/>
    </source>
</evidence>
<dbReference type="AlphaFoldDB" id="A0A248U8J2"/>
<dbReference type="PANTHER" id="PTHR43667:SF2">
    <property type="entry name" value="FATTY ACID C-METHYL TRANSFERASE"/>
    <property type="match status" value="1"/>
</dbReference>
<sequence length="410" mass="46576">MSQLDDFSHFPTPASPVHAGLSPSTRILRRLLNQVRHGRLNIVLPSGTSVSAQGTVPGPEANIAIKSWRSLRRLLTGGDIGFAQAYIDGDWETPDLTSVIRFAARNRDTLLSTLRGSRWMRLMHRLGHLLNANTKRGSRKNIEAHYDLGNDFYRRWLDPSMLYSSAIWNEKTPTLETAQEYKLQCIREKLALEGGEKILEIGCGWGALAGYLAEHGDAYVTGITLSPSQLAWANAGVAETGQSDAVDLRLQDYRDVEGQFDRIVSIEMFEAVGEAYWPDYFATLKRCLKADGRAVLQIISIEDAHFEDYRRKADFIQKFIFPGGFLPSDKVLERHLAKAGMVLKEVEHFGHSYAQTLAEWRHRFVSNWSEIEKLGFDHRFRRLWEYYLCYCEGGFKEGAINVGLYTIEHE</sequence>
<feature type="active site" evidence="6">
    <location>
        <position position="391"/>
    </location>
</feature>
<evidence type="ECO:0000256" key="2">
    <source>
        <dbReference type="ARBA" id="ARBA00022603"/>
    </source>
</evidence>